<dbReference type="GO" id="GO:0016758">
    <property type="term" value="F:hexosyltransferase activity"/>
    <property type="evidence" value="ECO:0007669"/>
    <property type="project" value="TreeGrafter"/>
</dbReference>
<proteinExistence type="predicted"/>
<feature type="domain" description="Glycosyltransferase subfamily 4-like N-terminal" evidence="1">
    <location>
        <begin position="12"/>
        <end position="174"/>
    </location>
</feature>
<dbReference type="Proteomes" id="UP000324298">
    <property type="component" value="Unassembled WGS sequence"/>
</dbReference>
<evidence type="ECO:0000313" key="2">
    <source>
        <dbReference type="EMBL" id="KAA0890549.1"/>
    </source>
</evidence>
<dbReference type="Pfam" id="PF13692">
    <property type="entry name" value="Glyco_trans_1_4"/>
    <property type="match status" value="1"/>
</dbReference>
<reference evidence="2 3" key="1">
    <citation type="submission" date="2019-04" db="EMBL/GenBank/DDBJ databases">
        <title>Geobacter ruber sp. nov., ferric-reducing bacteria isolated from paddy soil.</title>
        <authorList>
            <person name="Xu Z."/>
            <person name="Masuda Y."/>
            <person name="Itoh H."/>
            <person name="Senoo K."/>
        </authorList>
    </citation>
    <scope>NUCLEOTIDE SEQUENCE [LARGE SCALE GENOMIC DNA]</scope>
    <source>
        <strain evidence="2 3">Red88</strain>
    </source>
</reference>
<name>A0A5A9XE67_9BACT</name>
<comment type="caution">
    <text evidence="2">The sequence shown here is derived from an EMBL/GenBank/DDBJ whole genome shotgun (WGS) entry which is preliminary data.</text>
</comment>
<dbReference type="InterPro" id="IPR028098">
    <property type="entry name" value="Glyco_trans_4-like_N"/>
</dbReference>
<dbReference type="Gene3D" id="3.40.50.2000">
    <property type="entry name" value="Glycogen Phosphorylase B"/>
    <property type="match status" value="2"/>
</dbReference>
<dbReference type="EMBL" id="SRSD01000007">
    <property type="protein sequence ID" value="KAA0890549.1"/>
    <property type="molecule type" value="Genomic_DNA"/>
</dbReference>
<keyword evidence="2" id="KW-0808">Transferase</keyword>
<dbReference type="InterPro" id="IPR050194">
    <property type="entry name" value="Glycosyltransferase_grp1"/>
</dbReference>
<dbReference type="CDD" id="cd03794">
    <property type="entry name" value="GT4_WbuB-like"/>
    <property type="match status" value="1"/>
</dbReference>
<sequence length="384" mass="43320">MLVPTPYFSDRGSDVRAYEEAKALIRCGHNVRIFTCHLGREMPGVATIRMPRVSWLKQLSVHPSWHKPYFDILMSYQALKFARAFRPHLIHAYGHEGAWIGGRLKKRLGTPLVFEYQGSLTGEMIEQGFIKEGSLLHRFNSWLERRINMRSADLIVTNSVSAARNLVGPWGADKKMVASLVDGVDTALFRPYEREEVRIKLRIPPGVPLVVYLGTLDRNQGIDTLLSSIVLLKSKGSPIRFLIMGAPEEEYRAKAVELGIERMIIFTGRIDYEKAPFYLSAGDIAVSPKISLIGSNGKLLNYMACRLPTVAFDMPANRELLGDAGVYAKYGDSSDLAVKMNRLLRNRDEQARLGRLGREMAEQLHSLDCHGKALSEIYRTRLKM</sequence>
<dbReference type="PANTHER" id="PTHR45947:SF3">
    <property type="entry name" value="SULFOQUINOVOSYL TRANSFERASE SQD2"/>
    <property type="match status" value="1"/>
</dbReference>
<dbReference type="Pfam" id="PF13579">
    <property type="entry name" value="Glyco_trans_4_4"/>
    <property type="match status" value="1"/>
</dbReference>
<evidence type="ECO:0000313" key="3">
    <source>
        <dbReference type="Proteomes" id="UP000324298"/>
    </source>
</evidence>
<gene>
    <name evidence="2" type="ORF">ET418_12135</name>
</gene>
<organism evidence="2 3">
    <name type="scientific">Oryzomonas rubra</name>
    <dbReference type="NCBI Taxonomy" id="2509454"/>
    <lineage>
        <taxon>Bacteria</taxon>
        <taxon>Pseudomonadati</taxon>
        <taxon>Thermodesulfobacteriota</taxon>
        <taxon>Desulfuromonadia</taxon>
        <taxon>Geobacterales</taxon>
        <taxon>Geobacteraceae</taxon>
        <taxon>Oryzomonas</taxon>
    </lineage>
</organism>
<protein>
    <submittedName>
        <fullName evidence="2">Glycosyltransferase family 1 protein</fullName>
    </submittedName>
</protein>
<dbReference type="PANTHER" id="PTHR45947">
    <property type="entry name" value="SULFOQUINOVOSYL TRANSFERASE SQD2"/>
    <property type="match status" value="1"/>
</dbReference>
<evidence type="ECO:0000259" key="1">
    <source>
        <dbReference type="Pfam" id="PF13579"/>
    </source>
</evidence>
<dbReference type="SUPFAM" id="SSF53756">
    <property type="entry name" value="UDP-Glycosyltransferase/glycogen phosphorylase"/>
    <property type="match status" value="1"/>
</dbReference>
<accession>A0A5A9XE67</accession>
<keyword evidence="3" id="KW-1185">Reference proteome</keyword>
<dbReference type="OrthoDB" id="9803091at2"/>
<dbReference type="AlphaFoldDB" id="A0A5A9XE67"/>